<dbReference type="Proteomes" id="UP000034071">
    <property type="component" value="Chromosome"/>
</dbReference>
<keyword evidence="3" id="KW-1185">Reference proteome</keyword>
<name>A0A0F6TQE7_9GAMM</name>
<protein>
    <submittedName>
        <fullName evidence="2">Uncharacterized protein</fullName>
    </submittedName>
</protein>
<dbReference type="KEGG" id="kge:TQ33_1152"/>
<gene>
    <name evidence="2" type="ORF">TQ33_1152</name>
</gene>
<dbReference type="HOGENOM" id="CLU_1903887_0_0_6"/>
<proteinExistence type="predicted"/>
<evidence type="ECO:0000313" key="3">
    <source>
        <dbReference type="Proteomes" id="UP000034071"/>
    </source>
</evidence>
<keyword evidence="1" id="KW-0732">Signal</keyword>
<evidence type="ECO:0000256" key="1">
    <source>
        <dbReference type="SAM" id="SignalP"/>
    </source>
</evidence>
<dbReference type="EMBL" id="CP010975">
    <property type="protein sequence ID" value="AKE52112.1"/>
    <property type="molecule type" value="Genomic_DNA"/>
</dbReference>
<dbReference type="STRING" id="914150.TQ33_1152"/>
<reference evidence="2 3" key="1">
    <citation type="submission" date="2015-02" db="EMBL/GenBank/DDBJ databases">
        <title>Complete genome sequence of Kangiella geojedonensis strain YCS-5T.</title>
        <authorList>
            <person name="Kim K.M."/>
        </authorList>
    </citation>
    <scope>NUCLEOTIDE SEQUENCE [LARGE SCALE GENOMIC DNA]</scope>
    <source>
        <strain evidence="2 3">YCS-5</strain>
    </source>
</reference>
<evidence type="ECO:0000313" key="2">
    <source>
        <dbReference type="EMBL" id="AKE52112.1"/>
    </source>
</evidence>
<sequence length="133" mass="14382">MKTVLFVILLALSFSSHALIVVEPAPEQDTDVVLLQATTPLGLTQISQAVSFIELTLGVSLVEESTRSTAFRYRADRFITVAEQSLLRLNFPSIDVAITFPIEAYEARPGNGNGGGAGLRKAKKRVSYGNSLK</sequence>
<dbReference type="AlphaFoldDB" id="A0A0F6TQE7"/>
<accession>A0A0F6TQE7</accession>
<feature type="chain" id="PRO_5002510611" evidence="1">
    <location>
        <begin position="19"/>
        <end position="133"/>
    </location>
</feature>
<dbReference type="RefSeq" id="WP_046561218.1">
    <property type="nucleotide sequence ID" value="NZ_CP010975.1"/>
</dbReference>
<feature type="signal peptide" evidence="1">
    <location>
        <begin position="1"/>
        <end position="18"/>
    </location>
</feature>
<organism evidence="2 3">
    <name type="scientific">Kangiella geojedonensis</name>
    <dbReference type="NCBI Taxonomy" id="914150"/>
    <lineage>
        <taxon>Bacteria</taxon>
        <taxon>Pseudomonadati</taxon>
        <taxon>Pseudomonadota</taxon>
        <taxon>Gammaproteobacteria</taxon>
        <taxon>Kangiellales</taxon>
        <taxon>Kangiellaceae</taxon>
        <taxon>Kangiella</taxon>
    </lineage>
</organism>